<dbReference type="RefSeq" id="WP_071060846.1">
    <property type="nucleotide sequence ID" value="NZ_MKIE01000001.1"/>
</dbReference>
<organism evidence="1 2">
    <name type="scientific">Andreesenia angusta</name>
    <dbReference type="NCBI Taxonomy" id="39480"/>
    <lineage>
        <taxon>Bacteria</taxon>
        <taxon>Bacillati</taxon>
        <taxon>Bacillota</taxon>
        <taxon>Tissierellia</taxon>
        <taxon>Tissierellales</taxon>
        <taxon>Gottschalkiaceae</taxon>
        <taxon>Andreesenia</taxon>
    </lineage>
</organism>
<dbReference type="STRING" id="39480.EUAN_02630"/>
<dbReference type="OrthoDB" id="9769734at2"/>
<keyword evidence="2" id="KW-1185">Reference proteome</keyword>
<dbReference type="EMBL" id="MKIE01000001">
    <property type="protein sequence ID" value="OHW63399.1"/>
    <property type="molecule type" value="Genomic_DNA"/>
</dbReference>
<protein>
    <submittedName>
        <fullName evidence="1">PglZ domain protein</fullName>
    </submittedName>
</protein>
<dbReference type="AlphaFoldDB" id="A0A1S1VC71"/>
<evidence type="ECO:0000313" key="2">
    <source>
        <dbReference type="Proteomes" id="UP000180254"/>
    </source>
</evidence>
<reference evidence="1 2" key="1">
    <citation type="submission" date="2016-09" db="EMBL/GenBank/DDBJ databases">
        <title>Genome sequence of Eubacterium angustum.</title>
        <authorList>
            <person name="Poehlein A."/>
            <person name="Daniel R."/>
        </authorList>
    </citation>
    <scope>NUCLEOTIDE SEQUENCE [LARGE SCALE GENOMIC DNA]</scope>
    <source>
        <strain evidence="1 2">DSM 1989</strain>
    </source>
</reference>
<proteinExistence type="predicted"/>
<comment type="caution">
    <text evidence="1">The sequence shown here is derived from an EMBL/GenBank/DDBJ whole genome shotgun (WGS) entry which is preliminary data.</text>
</comment>
<dbReference type="Proteomes" id="UP000180254">
    <property type="component" value="Unassembled WGS sequence"/>
</dbReference>
<name>A0A1S1VC71_9FIRM</name>
<sequence length="488" mass="56938">MFKDHMIKMLSIDYESRILVFDYDDMESKYGYNEILVENGFRIIKYEDPTEFRFIYESEIKHSDEKFAVIVKTEGYVPYDIIKSFYSVELRLEDIFPRLNKDALIGESDIDIDLVYEAYGDSYEDMTTYEKTSRYIDEKVYGKENIAKYVEDIKNDILSSFSQDIRDYKEWIQIAKKKGKAEYLAAMKNISVDFSFIDDRFKEFIFREYKMLSGNVNKKSPIMVNRVMDFITKEKSKVALIVLDGMSIFDFNIISSEFKNIEYEEDYIYAMIPTMTSISRQSLLSGKLPKMLENPFKLTDEQKEFKSKAKSEGYLENQILYARGYDFDIGHSVKCVAVILNDIDDLVHAQLQGRTGMYNDISYLAKSKRIQKLIHRLSETGFDIYITSDHGNTLCRGLGRKRTGVEVETKSKRMIVMKDFAEKEAEEFLENYGMIKYPGYYMSDEYTYLVCDTGTSFDDLNSMVMTHGGVSIEEIIVPFIKVKAVHHG</sequence>
<dbReference type="InterPro" id="IPR017850">
    <property type="entry name" value="Alkaline_phosphatase_core_sf"/>
</dbReference>
<evidence type="ECO:0000313" key="1">
    <source>
        <dbReference type="EMBL" id="OHW63399.1"/>
    </source>
</evidence>
<gene>
    <name evidence="1" type="ORF">EUAN_02630</name>
</gene>
<dbReference type="Pfam" id="PF08665">
    <property type="entry name" value="PglZ"/>
    <property type="match status" value="1"/>
</dbReference>
<accession>A0A1S1VC71</accession>
<dbReference type="SUPFAM" id="SSF53649">
    <property type="entry name" value="Alkaline phosphatase-like"/>
    <property type="match status" value="1"/>
</dbReference>